<name>A0ABN9Y1K6_9DINO</name>
<keyword evidence="1" id="KW-0472">Membrane</keyword>
<keyword evidence="3" id="KW-1185">Reference proteome</keyword>
<keyword evidence="1" id="KW-1133">Transmembrane helix</keyword>
<dbReference type="Proteomes" id="UP001189429">
    <property type="component" value="Unassembled WGS sequence"/>
</dbReference>
<proteinExistence type="predicted"/>
<keyword evidence="1" id="KW-0812">Transmembrane</keyword>
<evidence type="ECO:0000313" key="3">
    <source>
        <dbReference type="Proteomes" id="UP001189429"/>
    </source>
</evidence>
<dbReference type="EMBL" id="CAUYUJ010021678">
    <property type="protein sequence ID" value="CAK0906340.1"/>
    <property type="molecule type" value="Genomic_DNA"/>
</dbReference>
<organism evidence="2 3">
    <name type="scientific">Prorocentrum cordatum</name>
    <dbReference type="NCBI Taxonomy" id="2364126"/>
    <lineage>
        <taxon>Eukaryota</taxon>
        <taxon>Sar</taxon>
        <taxon>Alveolata</taxon>
        <taxon>Dinophyceae</taxon>
        <taxon>Prorocentrales</taxon>
        <taxon>Prorocentraceae</taxon>
        <taxon>Prorocentrum</taxon>
    </lineage>
</organism>
<evidence type="ECO:0000256" key="1">
    <source>
        <dbReference type="SAM" id="Phobius"/>
    </source>
</evidence>
<reference evidence="2" key="1">
    <citation type="submission" date="2023-10" db="EMBL/GenBank/DDBJ databases">
        <authorList>
            <person name="Chen Y."/>
            <person name="Shah S."/>
            <person name="Dougan E. K."/>
            <person name="Thang M."/>
            <person name="Chan C."/>
        </authorList>
    </citation>
    <scope>NUCLEOTIDE SEQUENCE [LARGE SCALE GENOMIC DNA]</scope>
</reference>
<feature type="non-terminal residue" evidence="2">
    <location>
        <position position="1"/>
    </location>
</feature>
<feature type="transmembrane region" description="Helical" evidence="1">
    <location>
        <begin position="121"/>
        <end position="142"/>
    </location>
</feature>
<gene>
    <name evidence="2" type="ORF">PCOR1329_LOCUS81705</name>
</gene>
<evidence type="ECO:0000313" key="2">
    <source>
        <dbReference type="EMBL" id="CAK0906340.1"/>
    </source>
</evidence>
<accession>A0ABN9Y1K6</accession>
<sequence length="416" mass="46006">DAPTGSARGDWATYADSPPRLFQSALGVRESARASVAQPLAANGTSCDLKVDVGQSCKAFASLRSNGDRRFTWWTSWVRYFLICTGQQACVRRMQDSGHTPAKLSTDSCCEVVTELVDARWMIYGVLVLFLLVSLSVVLCSYRAGMRRKPTPPKYWNLHPLSSQLAPCGTLTHWWRRWRYRFRDKYHWKVDVTDECGAHVQALFDCRSDADRMGKGNDGKWVKHNKFVVEKVWRIENGKLSAAYARARASIHSVERQPPAVTDAGVGRKRPRPLRVLLGLEARRSVRALPRPADLQERGAAIPRLPRQGRPGPHRQARHAAVAGSGGAIARRRGVQAGVRRPPGQAGGHARLGDLLRGHGQQGRLLLGQVQPSGRGRDRLYPPGLLARHDVLGPCDVGHPVRRRAAFGGSEKASLL</sequence>
<protein>
    <submittedName>
        <fullName evidence="2">Uncharacterized protein</fullName>
    </submittedName>
</protein>
<comment type="caution">
    <text evidence="2">The sequence shown here is derived from an EMBL/GenBank/DDBJ whole genome shotgun (WGS) entry which is preliminary data.</text>
</comment>